<keyword evidence="4" id="KW-0547">Nucleotide-binding</keyword>
<evidence type="ECO:0000256" key="8">
    <source>
        <dbReference type="ARBA" id="ARBA00048679"/>
    </source>
</evidence>
<dbReference type="Proteomes" id="UP000075243">
    <property type="component" value="Chromosome 1"/>
</dbReference>
<dbReference type="STRING" id="3821.A0A151U9U4"/>
<comment type="catalytic activity">
    <reaction evidence="7">
        <text>L-threonyl-[protein] + ATP = O-phospho-L-threonyl-[protein] + ADP + H(+)</text>
        <dbReference type="Rhea" id="RHEA:46608"/>
        <dbReference type="Rhea" id="RHEA-COMP:11060"/>
        <dbReference type="Rhea" id="RHEA-COMP:11605"/>
        <dbReference type="ChEBI" id="CHEBI:15378"/>
        <dbReference type="ChEBI" id="CHEBI:30013"/>
        <dbReference type="ChEBI" id="CHEBI:30616"/>
        <dbReference type="ChEBI" id="CHEBI:61977"/>
        <dbReference type="ChEBI" id="CHEBI:456216"/>
        <dbReference type="EC" id="2.7.11.1"/>
    </reaction>
</comment>
<dbReference type="EC" id="2.7.11.1" evidence="1"/>
<evidence type="ECO:0000256" key="1">
    <source>
        <dbReference type="ARBA" id="ARBA00012513"/>
    </source>
</evidence>
<dbReference type="InterPro" id="IPR008271">
    <property type="entry name" value="Ser/Thr_kinase_AS"/>
</dbReference>
<evidence type="ECO:0000259" key="9">
    <source>
        <dbReference type="PROSITE" id="PS50011"/>
    </source>
</evidence>
<dbReference type="OMA" id="KSHMCTR"/>
<dbReference type="PROSITE" id="PS00108">
    <property type="entry name" value="PROTEIN_KINASE_ST"/>
    <property type="match status" value="1"/>
</dbReference>
<dbReference type="CDD" id="cd13983">
    <property type="entry name" value="STKc_WNK"/>
    <property type="match status" value="1"/>
</dbReference>
<feature type="domain" description="Protein kinase" evidence="9">
    <location>
        <begin position="27"/>
        <end position="285"/>
    </location>
</feature>
<keyword evidence="11" id="KW-1185">Reference proteome</keyword>
<dbReference type="FunFam" id="1.10.510.10:FF:000046">
    <property type="entry name" value="probable serine/threonine-protein kinase WNK9"/>
    <property type="match status" value="1"/>
</dbReference>
<reference evidence="10 11" key="1">
    <citation type="journal article" date="2012" name="Nat. Biotechnol.">
        <title>Draft genome sequence of pigeonpea (Cajanus cajan), an orphan legume crop of resource-poor farmers.</title>
        <authorList>
            <person name="Varshney R.K."/>
            <person name="Chen W."/>
            <person name="Li Y."/>
            <person name="Bharti A.K."/>
            <person name="Saxena R.K."/>
            <person name="Schlueter J.A."/>
            <person name="Donoghue M.T."/>
            <person name="Azam S."/>
            <person name="Fan G."/>
            <person name="Whaley A.M."/>
            <person name="Farmer A.D."/>
            <person name="Sheridan J."/>
            <person name="Iwata A."/>
            <person name="Tuteja R."/>
            <person name="Penmetsa R.V."/>
            <person name="Wu W."/>
            <person name="Upadhyaya H.D."/>
            <person name="Yang S.P."/>
            <person name="Shah T."/>
            <person name="Saxena K.B."/>
            <person name="Michael T."/>
            <person name="McCombie W.R."/>
            <person name="Yang B."/>
            <person name="Zhang G."/>
            <person name="Yang H."/>
            <person name="Wang J."/>
            <person name="Spillane C."/>
            <person name="Cook D.R."/>
            <person name="May G.D."/>
            <person name="Xu X."/>
            <person name="Jackson S.A."/>
        </authorList>
    </citation>
    <scope>NUCLEOTIDE SEQUENCE [LARGE SCALE GENOMIC DNA]</scope>
    <source>
        <strain evidence="11">cv. Asha</strain>
    </source>
</reference>
<evidence type="ECO:0000313" key="11">
    <source>
        <dbReference type="Proteomes" id="UP000075243"/>
    </source>
</evidence>
<dbReference type="InterPro" id="IPR050588">
    <property type="entry name" value="WNK_Ser-Thr_kinase"/>
</dbReference>
<dbReference type="SMART" id="SM00220">
    <property type="entry name" value="S_TKc"/>
    <property type="match status" value="1"/>
</dbReference>
<evidence type="ECO:0000256" key="2">
    <source>
        <dbReference type="ARBA" id="ARBA00022527"/>
    </source>
</evidence>
<keyword evidence="2" id="KW-0723">Serine/threonine-protein kinase</keyword>
<dbReference type="EMBL" id="CM003603">
    <property type="protein sequence ID" value="KYP76095.1"/>
    <property type="molecule type" value="Genomic_DNA"/>
</dbReference>
<keyword evidence="3" id="KW-0808">Transferase</keyword>
<evidence type="ECO:0000313" key="10">
    <source>
        <dbReference type="EMBL" id="KYP76095.1"/>
    </source>
</evidence>
<dbReference type="Gene3D" id="3.30.200.20">
    <property type="entry name" value="Phosphorylase Kinase, domain 1"/>
    <property type="match status" value="1"/>
</dbReference>
<dbReference type="InterPro" id="IPR000719">
    <property type="entry name" value="Prot_kinase_dom"/>
</dbReference>
<gene>
    <name evidence="10" type="ORF">KK1_020318</name>
</gene>
<evidence type="ECO:0000256" key="4">
    <source>
        <dbReference type="ARBA" id="ARBA00022741"/>
    </source>
</evidence>
<evidence type="ECO:0000256" key="7">
    <source>
        <dbReference type="ARBA" id="ARBA00047899"/>
    </source>
</evidence>
<accession>A0A151U9U4</accession>
<dbReference type="Pfam" id="PF00069">
    <property type="entry name" value="Pkinase"/>
    <property type="match status" value="1"/>
</dbReference>
<dbReference type="PROSITE" id="PS50011">
    <property type="entry name" value="PROTEIN_KINASE_DOM"/>
    <property type="match status" value="1"/>
</dbReference>
<evidence type="ECO:0000256" key="5">
    <source>
        <dbReference type="ARBA" id="ARBA00022777"/>
    </source>
</evidence>
<evidence type="ECO:0000256" key="6">
    <source>
        <dbReference type="ARBA" id="ARBA00022840"/>
    </source>
</evidence>
<sequence length="617" mass="69972">MYSHKGCKEDTKAEPRYMETDPTGRYARVGDILGKGAMKTVYKAIDEALGIEVAWNQVKLNEALRKPEDLERLYLEVHLLSTLKHQSIMRFYTSWIDVDNRTFNFITEMFTSGTLREYRKKYKHIGLQAIKSWARQILQGLVYLHEHDPPVIHRDLKCDNIFVNGHLGLVKIGDLGLAAILHGSQPAHSVIGTPEFMAPELYEEEYNELVDVYSFGMCVLEMLTSDYPYSECANPAQIYKKVTSGKLPAAFFRIEDTEAQKFIGKCLVSAAKRPSAKELLHDPFLLSDDASSMTKIGTQEPFLNYGEMEKLQLSDDSPRNEMSITGKLNSENDTIFLKVQISDKDGSCRNVYFPFDIHTDTPIDVAMEMVKELEITDLKPTDIANMIEGEISVLMPNRRNSNCSDTFHTFSYHDDDDDEGPRHHFHSISSCSSPHESISGSISRADDFLNGYYWLHGDIHDDASSICSSHGTYSNSNFCSVDDHEEHNKASTRKDKHSIIKSHMCTRFSPNEDPLTLNQCKVLAASQAGKSKRVVDNRRLTRNKSLIDMRSQLLHRSLVEEVNKRRLFKTVGAVENIGFVTPYEVTNKKSQPSCAGAFDVMNSSRRSKGENFRNRKG</sequence>
<proteinExistence type="predicted"/>
<dbReference type="SUPFAM" id="SSF56112">
    <property type="entry name" value="Protein kinase-like (PK-like)"/>
    <property type="match status" value="1"/>
</dbReference>
<dbReference type="GO" id="GO:0004674">
    <property type="term" value="F:protein serine/threonine kinase activity"/>
    <property type="evidence" value="ECO:0007669"/>
    <property type="project" value="UniProtKB-KW"/>
</dbReference>
<keyword evidence="6" id="KW-0067">ATP-binding</keyword>
<dbReference type="PANTHER" id="PTHR13902">
    <property type="entry name" value="SERINE/THREONINE-PROTEIN KINASE WNK WITH NO LYSINE -RELATED"/>
    <property type="match status" value="1"/>
</dbReference>
<dbReference type="GO" id="GO:0005524">
    <property type="term" value="F:ATP binding"/>
    <property type="evidence" value="ECO:0007669"/>
    <property type="project" value="UniProtKB-KW"/>
</dbReference>
<dbReference type="Gramene" id="C.cajan_19736.t">
    <property type="protein sequence ID" value="C.cajan_19736.t"/>
    <property type="gene ID" value="C.cajan_19736"/>
</dbReference>
<organism evidence="10 11">
    <name type="scientific">Cajanus cajan</name>
    <name type="common">Pigeon pea</name>
    <name type="synonym">Cajanus indicus</name>
    <dbReference type="NCBI Taxonomy" id="3821"/>
    <lineage>
        <taxon>Eukaryota</taxon>
        <taxon>Viridiplantae</taxon>
        <taxon>Streptophyta</taxon>
        <taxon>Embryophyta</taxon>
        <taxon>Tracheophyta</taxon>
        <taxon>Spermatophyta</taxon>
        <taxon>Magnoliopsida</taxon>
        <taxon>eudicotyledons</taxon>
        <taxon>Gunneridae</taxon>
        <taxon>Pentapetalae</taxon>
        <taxon>rosids</taxon>
        <taxon>fabids</taxon>
        <taxon>Fabales</taxon>
        <taxon>Fabaceae</taxon>
        <taxon>Papilionoideae</taxon>
        <taxon>50 kb inversion clade</taxon>
        <taxon>NPAAA clade</taxon>
        <taxon>indigoferoid/millettioid clade</taxon>
        <taxon>Phaseoleae</taxon>
        <taxon>Cajanus</taxon>
    </lineage>
</organism>
<dbReference type="InterPro" id="IPR011009">
    <property type="entry name" value="Kinase-like_dom_sf"/>
</dbReference>
<keyword evidence="5 10" id="KW-0418">Kinase</keyword>
<dbReference type="FunFam" id="3.30.200.20:FF:000075">
    <property type="entry name" value="Probable serine/threonine-protein kinase WNK1"/>
    <property type="match status" value="1"/>
</dbReference>
<evidence type="ECO:0000256" key="3">
    <source>
        <dbReference type="ARBA" id="ARBA00022679"/>
    </source>
</evidence>
<dbReference type="OrthoDB" id="4062651at2759"/>
<name>A0A151U9U4_CAJCA</name>
<dbReference type="AlphaFoldDB" id="A0A151U9U4"/>
<comment type="catalytic activity">
    <reaction evidence="8">
        <text>L-seryl-[protein] + ATP = O-phospho-L-seryl-[protein] + ADP + H(+)</text>
        <dbReference type="Rhea" id="RHEA:17989"/>
        <dbReference type="Rhea" id="RHEA-COMP:9863"/>
        <dbReference type="Rhea" id="RHEA-COMP:11604"/>
        <dbReference type="ChEBI" id="CHEBI:15378"/>
        <dbReference type="ChEBI" id="CHEBI:29999"/>
        <dbReference type="ChEBI" id="CHEBI:30616"/>
        <dbReference type="ChEBI" id="CHEBI:83421"/>
        <dbReference type="ChEBI" id="CHEBI:456216"/>
        <dbReference type="EC" id="2.7.11.1"/>
    </reaction>
</comment>
<protein>
    <recommendedName>
        <fullName evidence="1">non-specific serine/threonine protein kinase</fullName>
        <ecNumber evidence="1">2.7.11.1</ecNumber>
    </recommendedName>
</protein>
<dbReference type="Gene3D" id="1.10.510.10">
    <property type="entry name" value="Transferase(Phosphotransferase) domain 1"/>
    <property type="match status" value="1"/>
</dbReference>